<dbReference type="Proteomes" id="UP000030437">
    <property type="component" value="Unassembled WGS sequence"/>
</dbReference>
<comment type="caution">
    <text evidence="3">The sequence shown here is derived from an EMBL/GenBank/DDBJ whole genome shotgun (WGS) entry which is preliminary data.</text>
</comment>
<dbReference type="RefSeq" id="WP_036156793.1">
    <property type="nucleotide sequence ID" value="NZ_AVCX01000003.1"/>
</dbReference>
<dbReference type="eggNOG" id="COG2905">
    <property type="taxonomic scope" value="Bacteria"/>
</dbReference>
<protein>
    <recommendedName>
        <fullName evidence="5">CBS domain-containing protein</fullName>
    </recommendedName>
</protein>
<evidence type="ECO:0000313" key="3">
    <source>
        <dbReference type="EMBL" id="KGR83367.1"/>
    </source>
</evidence>
<dbReference type="InterPro" id="IPR005105">
    <property type="entry name" value="GlnD_Uridyltrans_N"/>
</dbReference>
<dbReference type="STRING" id="1220589.CD32_16160"/>
<evidence type="ECO:0000259" key="1">
    <source>
        <dbReference type="Pfam" id="PF03445"/>
    </source>
</evidence>
<name>A0A0A3J8K7_9BACI</name>
<dbReference type="AlphaFoldDB" id="A0A0A3J8K7"/>
<feature type="domain" description="Protein-PII uridylyltransferase N-terminal" evidence="1">
    <location>
        <begin position="26"/>
        <end position="137"/>
    </location>
</feature>
<evidence type="ECO:0000259" key="2">
    <source>
        <dbReference type="Pfam" id="PF10335"/>
    </source>
</evidence>
<sequence length="324" mass="37905">METYESIKLWKEQQIQRFSYDSDSLNYFHDQVMGRVLEVTRKKINLTRPPCQYAWFITGSGGRFEQGLVSDQDHGFVYEPSNEQTDWYFKQLGNELADGLHIVGYPYCHGNIMSSNPLWCKSLAEWKRQLQGWLQDGNWDSIRQLQILFDARALEGEAALVRELKSFVYSYIHDHPQLLKRFARNIEHIKNSIGLMGQILVERYGLYEGCIDLKYAAFLPYVNAVRLLAMKEGLFETSTLVRMAKLKKMKDYEQLLQHSEKNFQSLLTYRLSLTDISRYTDTHYLHVQILSKQERKGLKQILKDGKQLHSYVLSHINKGAVYGI</sequence>
<gene>
    <name evidence="3" type="ORF">CD32_16160</name>
</gene>
<dbReference type="Pfam" id="PF10335">
    <property type="entry name" value="DUF294_C"/>
    <property type="match status" value="1"/>
</dbReference>
<dbReference type="InterPro" id="IPR018821">
    <property type="entry name" value="DUF294_put_nucleoTrafse_sb-bd"/>
</dbReference>
<accession>A0A0A3J8K7</accession>
<dbReference type="OrthoDB" id="9810963at2"/>
<dbReference type="Pfam" id="PF03445">
    <property type="entry name" value="DUF294"/>
    <property type="match status" value="1"/>
</dbReference>
<proteinExistence type="predicted"/>
<organism evidence="3 4">
    <name type="scientific">Lysinibacillus odysseyi 34hs-1 = NBRC 100172</name>
    <dbReference type="NCBI Taxonomy" id="1220589"/>
    <lineage>
        <taxon>Bacteria</taxon>
        <taxon>Bacillati</taxon>
        <taxon>Bacillota</taxon>
        <taxon>Bacilli</taxon>
        <taxon>Bacillales</taxon>
        <taxon>Bacillaceae</taxon>
        <taxon>Lysinibacillus</taxon>
    </lineage>
</organism>
<keyword evidence="4" id="KW-1185">Reference proteome</keyword>
<reference evidence="3 4" key="1">
    <citation type="submission" date="2014-02" db="EMBL/GenBank/DDBJ databases">
        <title>Draft genome sequence of Lysinibacillus odysseyi NBRC 100172.</title>
        <authorList>
            <person name="Zhang F."/>
            <person name="Wang G."/>
            <person name="Zhang L."/>
        </authorList>
    </citation>
    <scope>NUCLEOTIDE SEQUENCE [LARGE SCALE GENOMIC DNA]</scope>
    <source>
        <strain evidence="3 4">NBRC 100172</strain>
    </source>
</reference>
<dbReference type="EMBL" id="JPVP01000058">
    <property type="protein sequence ID" value="KGR83367.1"/>
    <property type="molecule type" value="Genomic_DNA"/>
</dbReference>
<evidence type="ECO:0008006" key="5">
    <source>
        <dbReference type="Google" id="ProtNLM"/>
    </source>
</evidence>
<dbReference type="GO" id="GO:0008773">
    <property type="term" value="F:[protein-PII] uridylyltransferase activity"/>
    <property type="evidence" value="ECO:0007669"/>
    <property type="project" value="InterPro"/>
</dbReference>
<evidence type="ECO:0000313" key="4">
    <source>
        <dbReference type="Proteomes" id="UP000030437"/>
    </source>
</evidence>
<dbReference type="CDD" id="cd05401">
    <property type="entry name" value="NT_GlnE_GlnD_like"/>
    <property type="match status" value="1"/>
</dbReference>
<feature type="domain" description="DUF294" evidence="2">
    <location>
        <begin position="176"/>
        <end position="315"/>
    </location>
</feature>